<dbReference type="InterPro" id="IPR014905">
    <property type="entry name" value="HIRAN"/>
</dbReference>
<dbReference type="GO" id="GO:0016818">
    <property type="term" value="F:hydrolase activity, acting on acid anhydrides, in phosphorus-containing anhydrides"/>
    <property type="evidence" value="ECO:0007669"/>
    <property type="project" value="InterPro"/>
</dbReference>
<dbReference type="Pfam" id="PF08797">
    <property type="entry name" value="HIRAN"/>
    <property type="match status" value="1"/>
</dbReference>
<reference evidence="4 5" key="1">
    <citation type="journal article" date="2008" name="Int. J. Syst. Evol. Microbiol.">
        <title>Luteimonas marina sp. nov., isolated from seawater.</title>
        <authorList>
            <person name="Baik K.S."/>
            <person name="Park S.C."/>
            <person name="Kim M.S."/>
            <person name="Kim E.M."/>
            <person name="Park C."/>
            <person name="Chun J."/>
            <person name="Seong C.N."/>
        </authorList>
    </citation>
    <scope>NUCLEOTIDE SEQUENCE [LARGE SCALE GENOMIC DNA]</scope>
    <source>
        <strain evidence="4 5">FR1330</strain>
    </source>
</reference>
<dbReference type="GO" id="GO:0003676">
    <property type="term" value="F:nucleic acid binding"/>
    <property type="evidence" value="ECO:0007669"/>
    <property type="project" value="InterPro"/>
</dbReference>
<keyword evidence="1" id="KW-0479">Metal-binding</keyword>
<accession>A0A5C5U9L0</accession>
<dbReference type="AlphaFoldDB" id="A0A5C5U9L0"/>
<proteinExistence type="predicted"/>
<keyword evidence="2" id="KW-0378">Hydrolase</keyword>
<dbReference type="GO" id="GO:0008270">
    <property type="term" value="F:zinc ion binding"/>
    <property type="evidence" value="ECO:0007669"/>
    <property type="project" value="InterPro"/>
</dbReference>
<name>A0A5C5U9L0_9GAMM</name>
<evidence type="ECO:0000259" key="3">
    <source>
        <dbReference type="Pfam" id="PF08797"/>
    </source>
</evidence>
<dbReference type="OrthoDB" id="6058543at2"/>
<keyword evidence="5" id="KW-1185">Reference proteome</keyword>
<evidence type="ECO:0000256" key="2">
    <source>
        <dbReference type="ARBA" id="ARBA00022801"/>
    </source>
</evidence>
<comment type="caution">
    <text evidence="4">The sequence shown here is derived from an EMBL/GenBank/DDBJ whole genome shotgun (WGS) entry which is preliminary data.</text>
</comment>
<dbReference type="RefSeq" id="WP_146385386.1">
    <property type="nucleotide sequence ID" value="NZ_VOHK01000002.1"/>
</dbReference>
<gene>
    <name evidence="4" type="ORF">FQY83_04190</name>
</gene>
<dbReference type="Gene3D" id="3.30.70.2330">
    <property type="match status" value="1"/>
</dbReference>
<dbReference type="EMBL" id="VOHK01000002">
    <property type="protein sequence ID" value="TWT22240.1"/>
    <property type="molecule type" value="Genomic_DNA"/>
</dbReference>
<protein>
    <recommendedName>
        <fullName evidence="3">HIRAN domain-containing protein</fullName>
    </recommendedName>
</protein>
<evidence type="ECO:0000313" key="4">
    <source>
        <dbReference type="EMBL" id="TWT22240.1"/>
    </source>
</evidence>
<sequence length="240" mass="27144">MPEERKMPYHWPERGLFPVVVAGTSHYERQIRRIAKNAYYEPALTFCSVKLTAEDHNTHDPNAVLVSIDTIALGHLPRELAADFRSRLKNCQLEGEETTCAAVITAGHETTEQRYNYRIELDLHLFDIPNRTAPKYPRPFLRNGYPEPSSIGGGRYVIRVFLPAGLLDDMDKNGTINSWSREGSDKVSYYAQNRVGLGSGYWLFAIPRKNHEELFGEKQASASFRSISGRQAVIELASEA</sequence>
<dbReference type="Proteomes" id="UP000319980">
    <property type="component" value="Unassembled WGS sequence"/>
</dbReference>
<feature type="domain" description="HIRAN" evidence="3">
    <location>
        <begin position="17"/>
        <end position="95"/>
    </location>
</feature>
<evidence type="ECO:0000313" key="5">
    <source>
        <dbReference type="Proteomes" id="UP000319980"/>
    </source>
</evidence>
<organism evidence="4 5">
    <name type="scientific">Luteimonas marina</name>
    <dbReference type="NCBI Taxonomy" id="488485"/>
    <lineage>
        <taxon>Bacteria</taxon>
        <taxon>Pseudomonadati</taxon>
        <taxon>Pseudomonadota</taxon>
        <taxon>Gammaproteobacteria</taxon>
        <taxon>Lysobacterales</taxon>
        <taxon>Lysobacteraceae</taxon>
        <taxon>Luteimonas</taxon>
    </lineage>
</organism>
<evidence type="ECO:0000256" key="1">
    <source>
        <dbReference type="ARBA" id="ARBA00022723"/>
    </source>
</evidence>